<dbReference type="RefSeq" id="WP_061947282.1">
    <property type="nucleotide sequence ID" value="NZ_LTAO01000001.1"/>
</dbReference>
<keyword evidence="12" id="KW-1185">Reference proteome</keyword>
<accession>A0A162F8N4</accession>
<keyword evidence="4 10" id="KW-1003">Cell membrane</keyword>
<dbReference type="Proteomes" id="UP000075806">
    <property type="component" value="Unassembled WGS sequence"/>
</dbReference>
<keyword evidence="6" id="KW-0812">Transmembrane</keyword>
<evidence type="ECO:0000256" key="5">
    <source>
        <dbReference type="ARBA" id="ARBA00022500"/>
    </source>
</evidence>
<protein>
    <recommendedName>
        <fullName evidence="10">Flagellar protein FliL</fullName>
    </recommendedName>
</protein>
<name>A0A162F8N4_9BACI</name>
<keyword evidence="11" id="KW-0966">Cell projection</keyword>
<gene>
    <name evidence="11" type="primary">fliL</name>
    <name evidence="11" type="ORF">AZF04_01565</name>
</gene>
<comment type="caution">
    <text evidence="11">The sequence shown here is derived from an EMBL/GenBank/DDBJ whole genome shotgun (WGS) entry which is preliminary data.</text>
</comment>
<keyword evidence="5 10" id="KW-0145">Chemotaxis</keyword>
<keyword evidence="7 10" id="KW-0283">Flagellar rotation</keyword>
<sequence>MVKSKMANILLVFLLALILVGVAALVILNQFTNETLAEEDYSLDQLIERAYTTEDIITNLNSNNGYIKASFYIQLNSKEAVEELEKRDFQVNNLIIHTLSEINPSELSGSTSIEEVELQIQSDINDFLSEGEAIKVYATSWVIQ</sequence>
<keyword evidence="9 10" id="KW-0472">Membrane</keyword>
<organism evidence="11 12">
    <name type="scientific">Alkalihalobacillus trypoxylicola</name>
    <dbReference type="NCBI Taxonomy" id="519424"/>
    <lineage>
        <taxon>Bacteria</taxon>
        <taxon>Bacillati</taxon>
        <taxon>Bacillota</taxon>
        <taxon>Bacilli</taxon>
        <taxon>Bacillales</taxon>
        <taxon>Bacillaceae</taxon>
        <taxon>Alkalihalobacillus</taxon>
    </lineage>
</organism>
<dbReference type="GO" id="GO:0009425">
    <property type="term" value="C:bacterial-type flagellum basal body"/>
    <property type="evidence" value="ECO:0007669"/>
    <property type="project" value="InterPro"/>
</dbReference>
<evidence type="ECO:0000313" key="12">
    <source>
        <dbReference type="Proteomes" id="UP000075806"/>
    </source>
</evidence>
<proteinExistence type="inferred from homology"/>
<dbReference type="NCBIfam" id="NF005826">
    <property type="entry name" value="PRK07718.1"/>
    <property type="match status" value="1"/>
</dbReference>
<dbReference type="GO" id="GO:0071978">
    <property type="term" value="P:bacterial-type flagellum-dependent swarming motility"/>
    <property type="evidence" value="ECO:0007669"/>
    <property type="project" value="TreeGrafter"/>
</dbReference>
<evidence type="ECO:0000256" key="7">
    <source>
        <dbReference type="ARBA" id="ARBA00022779"/>
    </source>
</evidence>
<dbReference type="Pfam" id="PF03748">
    <property type="entry name" value="FliL"/>
    <property type="match status" value="1"/>
</dbReference>
<dbReference type="PANTHER" id="PTHR35091">
    <property type="entry name" value="FLAGELLAR PROTEIN FLIL"/>
    <property type="match status" value="1"/>
</dbReference>
<evidence type="ECO:0000256" key="1">
    <source>
        <dbReference type="ARBA" id="ARBA00002254"/>
    </source>
</evidence>
<dbReference type="STRING" id="519424.AZF04_01565"/>
<evidence type="ECO:0000313" key="11">
    <source>
        <dbReference type="EMBL" id="KYG35050.1"/>
    </source>
</evidence>
<keyword evidence="8" id="KW-1133">Transmembrane helix</keyword>
<comment type="similarity">
    <text evidence="3 10">Belongs to the FliL family.</text>
</comment>
<comment type="subcellular location">
    <subcellularLocation>
        <location evidence="2">Cell membrane</location>
        <topology evidence="2">Single-pass membrane protein</topology>
    </subcellularLocation>
</comment>
<evidence type="ECO:0000256" key="6">
    <source>
        <dbReference type="ARBA" id="ARBA00022692"/>
    </source>
</evidence>
<reference evidence="11" key="1">
    <citation type="submission" date="2016-02" db="EMBL/GenBank/DDBJ databases">
        <title>Genome sequence of Bacillus trypoxylicola KCTC 13244(T).</title>
        <authorList>
            <person name="Jeong H."/>
            <person name="Park S.-H."/>
            <person name="Choi S.-K."/>
        </authorList>
    </citation>
    <scope>NUCLEOTIDE SEQUENCE [LARGE SCALE GENOMIC DNA]</scope>
    <source>
        <strain evidence="11">KCTC 13244</strain>
    </source>
</reference>
<dbReference type="GO" id="GO:0005886">
    <property type="term" value="C:plasma membrane"/>
    <property type="evidence" value="ECO:0007669"/>
    <property type="project" value="UniProtKB-SubCell"/>
</dbReference>
<evidence type="ECO:0000256" key="3">
    <source>
        <dbReference type="ARBA" id="ARBA00008281"/>
    </source>
</evidence>
<evidence type="ECO:0000256" key="2">
    <source>
        <dbReference type="ARBA" id="ARBA00004162"/>
    </source>
</evidence>
<dbReference type="EMBL" id="LTAO01000001">
    <property type="protein sequence ID" value="KYG35050.1"/>
    <property type="molecule type" value="Genomic_DNA"/>
</dbReference>
<evidence type="ECO:0000256" key="4">
    <source>
        <dbReference type="ARBA" id="ARBA00022475"/>
    </source>
</evidence>
<evidence type="ECO:0000256" key="8">
    <source>
        <dbReference type="ARBA" id="ARBA00022989"/>
    </source>
</evidence>
<dbReference type="OrthoDB" id="2381796at2"/>
<dbReference type="InterPro" id="IPR005503">
    <property type="entry name" value="FliL"/>
</dbReference>
<dbReference type="AlphaFoldDB" id="A0A162F8N4"/>
<evidence type="ECO:0000256" key="9">
    <source>
        <dbReference type="ARBA" id="ARBA00023136"/>
    </source>
</evidence>
<comment type="function">
    <text evidence="1 10">Controls the rotational direction of flagella during chemotaxis.</text>
</comment>
<dbReference type="PANTHER" id="PTHR35091:SF2">
    <property type="entry name" value="FLAGELLAR PROTEIN FLIL"/>
    <property type="match status" value="1"/>
</dbReference>
<keyword evidence="11" id="KW-0969">Cilium</keyword>
<evidence type="ECO:0000256" key="10">
    <source>
        <dbReference type="RuleBase" id="RU364125"/>
    </source>
</evidence>
<keyword evidence="11" id="KW-0282">Flagellum</keyword>
<dbReference type="GO" id="GO:0006935">
    <property type="term" value="P:chemotaxis"/>
    <property type="evidence" value="ECO:0007669"/>
    <property type="project" value="UniProtKB-KW"/>
</dbReference>